<dbReference type="PROSITE" id="PS51918">
    <property type="entry name" value="RADICAL_SAM"/>
    <property type="match status" value="1"/>
</dbReference>
<evidence type="ECO:0000313" key="7">
    <source>
        <dbReference type="Proteomes" id="UP000250796"/>
    </source>
</evidence>
<dbReference type="Pfam" id="PF04055">
    <property type="entry name" value="Radical_SAM"/>
    <property type="match status" value="1"/>
</dbReference>
<dbReference type="Proteomes" id="UP000250796">
    <property type="component" value="Chromosome MESINF"/>
</dbReference>
<organism evidence="6 7">
    <name type="scientific">Mesotoga infera</name>
    <dbReference type="NCBI Taxonomy" id="1236046"/>
    <lineage>
        <taxon>Bacteria</taxon>
        <taxon>Thermotogati</taxon>
        <taxon>Thermotogota</taxon>
        <taxon>Thermotogae</taxon>
        <taxon>Kosmotogales</taxon>
        <taxon>Kosmotogaceae</taxon>
        <taxon>Mesotoga</taxon>
    </lineage>
</organism>
<name>A0A7Z7LDB1_9BACT</name>
<dbReference type="InterPro" id="IPR007197">
    <property type="entry name" value="rSAM"/>
</dbReference>
<keyword evidence="1" id="KW-0949">S-adenosyl-L-methionine</keyword>
<dbReference type="GO" id="GO:0051539">
    <property type="term" value="F:4 iron, 4 sulfur cluster binding"/>
    <property type="evidence" value="ECO:0007669"/>
    <property type="project" value="TreeGrafter"/>
</dbReference>
<dbReference type="PANTHER" id="PTHR13932">
    <property type="entry name" value="COPROPORPHYRINIGEN III OXIDASE"/>
    <property type="match status" value="1"/>
</dbReference>
<gene>
    <name evidence="6" type="ORF">MESINF_0463</name>
</gene>
<evidence type="ECO:0000256" key="1">
    <source>
        <dbReference type="ARBA" id="ARBA00022691"/>
    </source>
</evidence>
<dbReference type="KEGG" id="minf:MESINF_0463"/>
<keyword evidence="4" id="KW-0411">Iron-sulfur</keyword>
<dbReference type="InterPro" id="IPR013785">
    <property type="entry name" value="Aldolase_TIM"/>
</dbReference>
<evidence type="ECO:0000313" key="6">
    <source>
        <dbReference type="EMBL" id="SSC11912.1"/>
    </source>
</evidence>
<evidence type="ECO:0000256" key="2">
    <source>
        <dbReference type="ARBA" id="ARBA00022723"/>
    </source>
</evidence>
<proteinExistence type="predicted"/>
<evidence type="ECO:0000256" key="3">
    <source>
        <dbReference type="ARBA" id="ARBA00023004"/>
    </source>
</evidence>
<evidence type="ECO:0000256" key="4">
    <source>
        <dbReference type="ARBA" id="ARBA00023014"/>
    </source>
</evidence>
<accession>A0A7Z7LDB1</accession>
<keyword evidence="3" id="KW-0408">Iron</keyword>
<protein>
    <submittedName>
        <fullName evidence="6">Fe-S oxidoreductase, coproporphyrinogen III oxidase</fullName>
    </submittedName>
</protein>
<dbReference type="GO" id="GO:0003824">
    <property type="term" value="F:catalytic activity"/>
    <property type="evidence" value="ECO:0007669"/>
    <property type="project" value="InterPro"/>
</dbReference>
<dbReference type="SMART" id="SM00729">
    <property type="entry name" value="Elp3"/>
    <property type="match status" value="1"/>
</dbReference>
<dbReference type="RefSeq" id="WP_169698341.1">
    <property type="nucleotide sequence ID" value="NZ_LS974202.1"/>
</dbReference>
<evidence type="ECO:0000259" key="5">
    <source>
        <dbReference type="PROSITE" id="PS51918"/>
    </source>
</evidence>
<keyword evidence="7" id="KW-1185">Reference proteome</keyword>
<dbReference type="GO" id="GO:0006779">
    <property type="term" value="P:porphyrin-containing compound biosynthetic process"/>
    <property type="evidence" value="ECO:0007669"/>
    <property type="project" value="TreeGrafter"/>
</dbReference>
<dbReference type="GO" id="GO:0046872">
    <property type="term" value="F:metal ion binding"/>
    <property type="evidence" value="ECO:0007669"/>
    <property type="project" value="UniProtKB-KW"/>
</dbReference>
<dbReference type="CDD" id="cd01335">
    <property type="entry name" value="Radical_SAM"/>
    <property type="match status" value="1"/>
</dbReference>
<keyword evidence="2" id="KW-0479">Metal-binding</keyword>
<dbReference type="AlphaFoldDB" id="A0A7Z7LDB1"/>
<dbReference type="InterPro" id="IPR058240">
    <property type="entry name" value="rSAM_sf"/>
</dbReference>
<dbReference type="PANTHER" id="PTHR13932:SF5">
    <property type="entry name" value="RADICAL S-ADENOSYL METHIONINE DOMAIN-CONTAINING PROTEIN 1, MITOCHONDRIAL"/>
    <property type="match status" value="1"/>
</dbReference>
<sequence length="410" mass="47346">MSVFAFLMDLARKEFKIDSLSGRGRMDFDRPAGLYIHIPFCSERCDFCPYNKVRYDPEVAAIYPQALERELELQGVKSFNSLYIGGGTPTLDMDLLENVINRFSNSVDGELALEVHPADATAEKLERIKRTGIDFVSLGIQSFDDHTLRKMGRKRQNATLSREAIERVVLAGFGFVDVDLIFDFELGSESTARDLEIAMDYGPHQISVYPMMRFTGTALAGTKNDPERELQVLEILEERARNRGYSRDTLWTFKKHGESKRYSSVSREFFLGLGTSASSFNGRQFTTNTFSLDEYYHYIDRGRIPVRRVIEMNILQASLYYSFWALYGGELDLERLRSLFGEPDRRLSELLELARKTGYLRQESEKLVPTKKGYRELHKIEEWLTYNFIDVIWTELREEAAKRPHTGSAW</sequence>
<dbReference type="InterPro" id="IPR034505">
    <property type="entry name" value="Coproporphyrinogen-III_oxidase"/>
</dbReference>
<dbReference type="SFLD" id="SFLDG01065">
    <property type="entry name" value="anaerobic_coproporphyrinogen-I"/>
    <property type="match status" value="1"/>
</dbReference>
<dbReference type="Gene3D" id="3.20.20.70">
    <property type="entry name" value="Aldolase class I"/>
    <property type="match status" value="1"/>
</dbReference>
<dbReference type="InterPro" id="IPR006638">
    <property type="entry name" value="Elp3/MiaA/NifB-like_rSAM"/>
</dbReference>
<dbReference type="GO" id="GO:0005737">
    <property type="term" value="C:cytoplasm"/>
    <property type="evidence" value="ECO:0007669"/>
    <property type="project" value="TreeGrafter"/>
</dbReference>
<feature type="domain" description="Radical SAM core" evidence="5">
    <location>
        <begin position="26"/>
        <end position="248"/>
    </location>
</feature>
<reference evidence="6 7" key="1">
    <citation type="submission" date="2017-01" db="EMBL/GenBank/DDBJ databases">
        <authorList>
            <person name="Erauso G."/>
        </authorList>
    </citation>
    <scope>NUCLEOTIDE SEQUENCE [LARGE SCALE GENOMIC DNA]</scope>
    <source>
        <strain evidence="6">MESINF1</strain>
    </source>
</reference>
<dbReference type="SUPFAM" id="SSF102114">
    <property type="entry name" value="Radical SAM enzymes"/>
    <property type="match status" value="1"/>
</dbReference>
<dbReference type="SFLD" id="SFLDS00029">
    <property type="entry name" value="Radical_SAM"/>
    <property type="match status" value="1"/>
</dbReference>
<dbReference type="EMBL" id="LS974202">
    <property type="protein sequence ID" value="SSC11912.1"/>
    <property type="molecule type" value="Genomic_DNA"/>
</dbReference>